<sequence length="305" mass="35655">MAKAAEQSSRPVLTPLGPDSYTWHDFGSWRFNLMLPQAFVLQVSHPIIDAGVGEHSVYKTDPWGRARRSTQLLWPIVYARPQKAIDMGVKLYDLHRSIKGVDKQGNTYFALNPEAYSWVHITGYDATIRMHELMGRSPTAEQRAAMFKEWRQLGMLMGIRDQDLPANESEYWEYFHGMIKDKLEMTDVAKDLLAPSHYLEIPKPPVDWLPEFAWKMIRAVMGRFMRFILKATLPDQYREKFAIPWTRNDQRLFKAWCRFYRVMHALTPKTLRLIPLARKAFKDARQHPEAYNLNKTLKGAHYELG</sequence>
<evidence type="ECO:0000313" key="3">
    <source>
        <dbReference type="Proteomes" id="UP000469421"/>
    </source>
</evidence>
<dbReference type="AlphaFoldDB" id="A0A6N7LYB3"/>
<keyword evidence="3" id="KW-1185">Reference proteome</keyword>
<dbReference type="PANTHER" id="PTHR36151:SF3">
    <property type="entry name" value="ER-BOUND OXYGENASE MPAB_MPAB'_RUBBER OXYGENASE CATALYTIC DOMAIN-CONTAINING PROTEIN"/>
    <property type="match status" value="1"/>
</dbReference>
<dbReference type="PANTHER" id="PTHR36151">
    <property type="entry name" value="BLR2777 PROTEIN"/>
    <property type="match status" value="1"/>
</dbReference>
<reference evidence="2 3" key="1">
    <citation type="submission" date="2019-10" db="EMBL/GenBank/DDBJ databases">
        <title>Alcanivorax sp.PA15-N-34 draft genome sequence.</title>
        <authorList>
            <person name="Liao X."/>
            <person name="Shao Z."/>
        </authorList>
    </citation>
    <scope>NUCLEOTIDE SEQUENCE [LARGE SCALE GENOMIC DNA]</scope>
    <source>
        <strain evidence="2 3">PA15-N-34</strain>
    </source>
</reference>
<gene>
    <name evidence="2" type="ORF">GFN93_08310</name>
</gene>
<proteinExistence type="predicted"/>
<dbReference type="GO" id="GO:0016491">
    <property type="term" value="F:oxidoreductase activity"/>
    <property type="evidence" value="ECO:0007669"/>
    <property type="project" value="InterPro"/>
</dbReference>
<organism evidence="2 3">
    <name type="scientific">Alcanivorax sediminis</name>
    <dbReference type="NCBI Taxonomy" id="2663008"/>
    <lineage>
        <taxon>Bacteria</taxon>
        <taxon>Pseudomonadati</taxon>
        <taxon>Pseudomonadota</taxon>
        <taxon>Gammaproteobacteria</taxon>
        <taxon>Oceanospirillales</taxon>
        <taxon>Alcanivoracaceae</taxon>
        <taxon>Alcanivorax</taxon>
    </lineage>
</organism>
<dbReference type="EMBL" id="WIRE01000001">
    <property type="protein sequence ID" value="MQX53251.1"/>
    <property type="molecule type" value="Genomic_DNA"/>
</dbReference>
<feature type="domain" description="ER-bound oxygenase mpaB/mpaB'/Rubber oxygenase catalytic" evidence="1">
    <location>
        <begin position="23"/>
        <end position="261"/>
    </location>
</feature>
<evidence type="ECO:0000259" key="1">
    <source>
        <dbReference type="Pfam" id="PF09995"/>
    </source>
</evidence>
<dbReference type="RefSeq" id="WP_153500478.1">
    <property type="nucleotide sequence ID" value="NZ_JBMZXE010000014.1"/>
</dbReference>
<dbReference type="Pfam" id="PF09995">
    <property type="entry name" value="MPAB_Lcp_cat"/>
    <property type="match status" value="1"/>
</dbReference>
<comment type="caution">
    <text evidence="2">The sequence shown here is derived from an EMBL/GenBank/DDBJ whole genome shotgun (WGS) entry which is preliminary data.</text>
</comment>
<name>A0A6N7LYB3_9GAMM</name>
<protein>
    <submittedName>
        <fullName evidence="2">DUF2236 domain-containing protein</fullName>
    </submittedName>
</protein>
<accession>A0A6N7LYB3</accession>
<dbReference type="Proteomes" id="UP000469421">
    <property type="component" value="Unassembled WGS sequence"/>
</dbReference>
<dbReference type="InterPro" id="IPR018713">
    <property type="entry name" value="MPAB/Lcp_cat_dom"/>
</dbReference>
<evidence type="ECO:0000313" key="2">
    <source>
        <dbReference type="EMBL" id="MQX53251.1"/>
    </source>
</evidence>